<dbReference type="SUPFAM" id="SSF103025">
    <property type="entry name" value="Folate-binding domain"/>
    <property type="match status" value="1"/>
</dbReference>
<reference evidence="2" key="1">
    <citation type="submission" date="2016-10" db="EMBL/GenBank/DDBJ databases">
        <authorList>
            <person name="Varghese N."/>
            <person name="Submissions S."/>
        </authorList>
    </citation>
    <scope>NUCLEOTIDE SEQUENCE [LARGE SCALE GENOMIC DNA]</scope>
    <source>
        <strain evidence="2">DSM 27839</strain>
    </source>
</reference>
<dbReference type="AlphaFoldDB" id="A0A1H3EQS4"/>
<dbReference type="Proteomes" id="UP000183400">
    <property type="component" value="Unassembled WGS sequence"/>
</dbReference>
<evidence type="ECO:0000313" key="1">
    <source>
        <dbReference type="EMBL" id="SDX81102.1"/>
    </source>
</evidence>
<accession>A0A1H3EQS4</accession>
<dbReference type="InterPro" id="IPR027266">
    <property type="entry name" value="TrmE/GcvT-like"/>
</dbReference>
<organism evidence="1 2">
    <name type="scientific">Ruegeria halocynthiae</name>
    <dbReference type="NCBI Taxonomy" id="985054"/>
    <lineage>
        <taxon>Bacteria</taxon>
        <taxon>Pseudomonadati</taxon>
        <taxon>Pseudomonadota</taxon>
        <taxon>Alphaproteobacteria</taxon>
        <taxon>Rhodobacterales</taxon>
        <taxon>Roseobacteraceae</taxon>
        <taxon>Ruegeria</taxon>
    </lineage>
</organism>
<protein>
    <submittedName>
        <fullName evidence="1">Sarcosine oxidase subunit gamma</fullName>
    </submittedName>
</protein>
<evidence type="ECO:0000313" key="2">
    <source>
        <dbReference type="Proteomes" id="UP000183400"/>
    </source>
</evidence>
<dbReference type="EMBL" id="FNNP01000012">
    <property type="protein sequence ID" value="SDX81102.1"/>
    <property type="molecule type" value="Genomic_DNA"/>
</dbReference>
<dbReference type="STRING" id="985054.SAMN05444358_11219"/>
<dbReference type="RefSeq" id="WP_074738956.1">
    <property type="nucleotide sequence ID" value="NZ_FNNP01000012.1"/>
</dbReference>
<gene>
    <name evidence="1" type="ORF">SAMN05444358_11219</name>
</gene>
<sequence>MHDLFAITALGGSSPQTDRVGNVTCTESPGVALASVAARSGQEPKARTALGALIGADAPSVGRFAGNPVMAFWTGPDQWMVAAPFDTHEELAHLANTQLGDTASVCEQTDAWVRFDLDGDDVLAVMELLCVLDCRKMQAGEAARTAIHHLGCFVICRSSGAFSLYGPRSSAGSLHHAIVAAMKSAL</sequence>
<name>A0A1H3EQS4_9RHOB</name>
<dbReference type="Gene3D" id="3.30.70.1520">
    <property type="entry name" value="Heterotetrameric sarcosine oxidase"/>
    <property type="match status" value="1"/>
</dbReference>
<dbReference type="PROSITE" id="PS00018">
    <property type="entry name" value="EF_HAND_1"/>
    <property type="match status" value="1"/>
</dbReference>
<proteinExistence type="predicted"/>
<dbReference type="OrthoDB" id="7356349at2"/>
<keyword evidence="2" id="KW-1185">Reference proteome</keyword>
<dbReference type="Gene3D" id="3.30.1360.120">
    <property type="entry name" value="Probable tRNA modification gtpase trme, domain 1"/>
    <property type="match status" value="1"/>
</dbReference>
<dbReference type="InterPro" id="IPR018247">
    <property type="entry name" value="EF_Hand_1_Ca_BS"/>
</dbReference>